<dbReference type="Proteomes" id="UP000481043">
    <property type="component" value="Unassembled WGS sequence"/>
</dbReference>
<dbReference type="Gene3D" id="1.25.40.10">
    <property type="entry name" value="Tetratricopeptide repeat domain"/>
    <property type="match status" value="1"/>
</dbReference>
<reference evidence="1 2" key="1">
    <citation type="submission" date="2020-02" db="EMBL/GenBank/DDBJ databases">
        <title>Bacillus aquiflavi sp. nov., isolated from yellow water of strong flavor Chinese baijiu in Yibin region of China.</title>
        <authorList>
            <person name="Xie J."/>
        </authorList>
    </citation>
    <scope>NUCLEOTIDE SEQUENCE [LARGE SCALE GENOMIC DNA]</scope>
    <source>
        <strain evidence="1 2">SA4</strain>
    </source>
</reference>
<dbReference type="SUPFAM" id="SSF48452">
    <property type="entry name" value="TPR-like"/>
    <property type="match status" value="1"/>
</dbReference>
<proteinExistence type="predicted"/>
<accession>A0A6M0QCX9</accession>
<keyword evidence="2" id="KW-1185">Reference proteome</keyword>
<dbReference type="RefSeq" id="WP_163182068.1">
    <property type="nucleotide sequence ID" value="NZ_JAAIWM010000016.1"/>
</dbReference>
<dbReference type="EMBL" id="JAAIWM010000016">
    <property type="protein sequence ID" value="NEY74204.1"/>
    <property type="molecule type" value="Genomic_DNA"/>
</dbReference>
<dbReference type="AlphaFoldDB" id="A0A6M0QCX9"/>
<evidence type="ECO:0000313" key="2">
    <source>
        <dbReference type="Proteomes" id="UP000481043"/>
    </source>
</evidence>
<evidence type="ECO:0000313" key="1">
    <source>
        <dbReference type="EMBL" id="NEY74204.1"/>
    </source>
</evidence>
<dbReference type="InterPro" id="IPR011990">
    <property type="entry name" value="TPR-like_helical_dom_sf"/>
</dbReference>
<evidence type="ECO:0008006" key="3">
    <source>
        <dbReference type="Google" id="ProtNLM"/>
    </source>
</evidence>
<comment type="caution">
    <text evidence="1">The sequence shown here is derived from an EMBL/GenBank/DDBJ whole genome shotgun (WGS) entry which is preliminary data.</text>
</comment>
<gene>
    <name evidence="1" type="ORF">G4D63_21130</name>
</gene>
<protein>
    <recommendedName>
        <fullName evidence="3">GTP-binding protein</fullName>
    </recommendedName>
</protein>
<organism evidence="1 2">
    <name type="scientific">Bacillus mesophilus</name>
    <dbReference type="NCBI Taxonomy" id="1808955"/>
    <lineage>
        <taxon>Bacteria</taxon>
        <taxon>Bacillati</taxon>
        <taxon>Bacillota</taxon>
        <taxon>Bacilli</taxon>
        <taxon>Bacillales</taxon>
        <taxon>Bacillaceae</taxon>
        <taxon>Bacillus</taxon>
    </lineage>
</organism>
<name>A0A6M0QCX9_9BACI</name>
<sequence length="708" mass="82611">MTIENQLNTKTYYKQLINHTNNPLQALAEMQLIGQKDDLPTDEEIRFSQGELYFHYKDFEVAIFKWESIHGELEQWAKNNIADSYYELGQIDTAEHIYKSIDSDSLLLNIEVALSLFYIYVDQGYLELATEKIKDVILLDPDYQSVTATAKSYFERYQDWQNAIELVANEAIRTNSVKWYKQLKTYIDEGHANKLEPSYFSYVLKSLYTIDSSLFVDLSRSLWRKYKDGQQQLSWIRIFNEVIRELETVYSESRGELSNLHLDTYSELLKKDYSTKQLSEVIPTLLVNWLNVKDSSSAVMASAAVISWGEFYPTSFNASIVDEAMEMMLSTAYKPLVLDECLVLFEGITKWTRKNGLDKENNKSLNDLTEFVTTLLSSGDHKEENVPALLSNIRRTIEHLFNKRVELEERLVDSIALNEEIAVKLKGAVHQLHDMESEITRLLTTSYSTSKEEMIENLNRRIPALLRGCSFIINEESDFENIHKELNNEMNQVVQTYLQNTIVPKFSKDIHEWVESATREFTKCQTHLEEMCEGFNTLDDRNKLTLPCDFQVLNDWIRDAKRLETVVEIDQVSILTGHNPTIFLLKNVDKLVRSVNTDKLKVDKLYRRFIENGSYEKAVESIRTQVMMQFELFEKSIAREIKLFFREPFNTLSEAIEERQQKNVTDQQSLEALKTNPEIYFDPLTLFEIRLRQLDLLVQLEQNSIPEV</sequence>